<organism evidence="1 2">
    <name type="scientific">Halomicrobium zhouii</name>
    <dbReference type="NCBI Taxonomy" id="767519"/>
    <lineage>
        <taxon>Archaea</taxon>
        <taxon>Methanobacteriati</taxon>
        <taxon>Methanobacteriota</taxon>
        <taxon>Stenosarchaea group</taxon>
        <taxon>Halobacteria</taxon>
        <taxon>Halobacteriales</taxon>
        <taxon>Haloarculaceae</taxon>
        <taxon>Halomicrobium</taxon>
    </lineage>
</organism>
<evidence type="ECO:0000313" key="2">
    <source>
        <dbReference type="Proteomes" id="UP000199062"/>
    </source>
</evidence>
<accession>A0A1I6KHL0</accession>
<sequence length="56" mass="5834">MSEPEVPTSGKLDFDDEVAFVSGAAGGIGHGGQTTSERASQKRWVGVLHARAEHVA</sequence>
<dbReference type="EMBL" id="FOZK01000001">
    <property type="protein sequence ID" value="SFR90725.1"/>
    <property type="molecule type" value="Genomic_DNA"/>
</dbReference>
<dbReference type="RefSeq" id="WP_177227134.1">
    <property type="nucleotide sequence ID" value="NZ_FOZK01000001.1"/>
</dbReference>
<dbReference type="Proteomes" id="UP000199062">
    <property type="component" value="Unassembled WGS sequence"/>
</dbReference>
<proteinExistence type="predicted"/>
<protein>
    <submittedName>
        <fullName evidence="1">Uncharacterized protein</fullName>
    </submittedName>
</protein>
<gene>
    <name evidence="1" type="ORF">SAMN05216559_0828</name>
</gene>
<evidence type="ECO:0000313" key="1">
    <source>
        <dbReference type="EMBL" id="SFR90725.1"/>
    </source>
</evidence>
<dbReference type="STRING" id="767519.SAMN05216559_0828"/>
<reference evidence="1 2" key="1">
    <citation type="submission" date="2016-10" db="EMBL/GenBank/DDBJ databases">
        <authorList>
            <person name="de Groot N.N."/>
        </authorList>
    </citation>
    <scope>NUCLEOTIDE SEQUENCE [LARGE SCALE GENOMIC DNA]</scope>
    <source>
        <strain evidence="1 2">CGMCC 1.10457</strain>
    </source>
</reference>
<keyword evidence="2" id="KW-1185">Reference proteome</keyword>
<name>A0A1I6KHL0_9EURY</name>
<dbReference type="AlphaFoldDB" id="A0A1I6KHL0"/>